<feature type="signal peptide" evidence="1">
    <location>
        <begin position="1"/>
        <end position="20"/>
    </location>
</feature>
<dbReference type="Proteomes" id="UP000663831">
    <property type="component" value="Unassembled WGS sequence"/>
</dbReference>
<dbReference type="AlphaFoldDB" id="A0A8H3D118"/>
<comment type="caution">
    <text evidence="2">The sequence shown here is derived from an EMBL/GenBank/DDBJ whole genome shotgun (WGS) entry which is preliminary data.</text>
</comment>
<organism evidence="2 3">
    <name type="scientific">Rhizoctonia solani</name>
    <dbReference type="NCBI Taxonomy" id="456999"/>
    <lineage>
        <taxon>Eukaryota</taxon>
        <taxon>Fungi</taxon>
        <taxon>Dikarya</taxon>
        <taxon>Basidiomycota</taxon>
        <taxon>Agaricomycotina</taxon>
        <taxon>Agaricomycetes</taxon>
        <taxon>Cantharellales</taxon>
        <taxon>Ceratobasidiaceae</taxon>
        <taxon>Rhizoctonia</taxon>
    </lineage>
</organism>
<evidence type="ECO:0000313" key="2">
    <source>
        <dbReference type="EMBL" id="CAE6503280.1"/>
    </source>
</evidence>
<feature type="chain" id="PRO_5034111331" evidence="1">
    <location>
        <begin position="21"/>
        <end position="72"/>
    </location>
</feature>
<accession>A0A8H3D118</accession>
<evidence type="ECO:0000313" key="3">
    <source>
        <dbReference type="Proteomes" id="UP000663831"/>
    </source>
</evidence>
<proteinExistence type="predicted"/>
<dbReference type="EMBL" id="CAJMWV010004717">
    <property type="protein sequence ID" value="CAE6503280.1"/>
    <property type="molecule type" value="Genomic_DNA"/>
</dbReference>
<evidence type="ECO:0000256" key="1">
    <source>
        <dbReference type="SAM" id="SignalP"/>
    </source>
</evidence>
<gene>
    <name evidence="2" type="ORF">RDB_LOCUS121766</name>
</gene>
<protein>
    <submittedName>
        <fullName evidence="2">Uncharacterized protein</fullName>
    </submittedName>
</protein>
<reference evidence="2" key="1">
    <citation type="submission" date="2021-01" db="EMBL/GenBank/DDBJ databases">
        <authorList>
            <person name="Kaushik A."/>
        </authorList>
    </citation>
    <scope>NUCLEOTIDE SEQUENCE</scope>
    <source>
        <strain evidence="2">AG3-1AP</strain>
    </source>
</reference>
<sequence length="72" mass="7353">MKSILALLAGFVMLAPAVLASPTPLERRCSGAGGQCGDGYMLADCCTGRCDYSGAGTVDYGRGKMMVGNCIV</sequence>
<name>A0A8H3D118_9AGAM</name>
<keyword evidence="1" id="KW-0732">Signal</keyword>